<dbReference type="RefSeq" id="XP_022249161.1">
    <property type="nucleotide sequence ID" value="XM_022393453.1"/>
</dbReference>
<keyword evidence="5" id="KW-0970">Cilium biogenesis/degradation</keyword>
<evidence type="ECO:0000313" key="11">
    <source>
        <dbReference type="Proteomes" id="UP000694941"/>
    </source>
</evidence>
<comment type="subcellular location">
    <subcellularLocation>
        <location evidence="1">Cytoplasm</location>
        <location evidence="1">Cytoskeleton</location>
        <location evidence="1">Cilium axoneme</location>
    </subcellularLocation>
</comment>
<evidence type="ECO:0000256" key="8">
    <source>
        <dbReference type="ARBA" id="ARBA00023273"/>
    </source>
</evidence>
<evidence type="ECO:0000256" key="2">
    <source>
        <dbReference type="ARBA" id="ARBA00010500"/>
    </source>
</evidence>
<comment type="similarity">
    <text evidence="2">Belongs to the CFAP206 family.</text>
</comment>
<dbReference type="PANTHER" id="PTHR21442:SF0">
    <property type="entry name" value="CILIA- AND FLAGELLA-ASSOCIATED PROTEIN 206"/>
    <property type="match status" value="1"/>
</dbReference>
<keyword evidence="6" id="KW-0969">Cilium</keyword>
<keyword evidence="10" id="KW-0175">Coiled coil</keyword>
<keyword evidence="4" id="KW-0963">Cytoplasm</keyword>
<feature type="coiled-coil region" evidence="10">
    <location>
        <begin position="215"/>
        <end position="242"/>
    </location>
</feature>
<evidence type="ECO:0000256" key="5">
    <source>
        <dbReference type="ARBA" id="ARBA00022794"/>
    </source>
</evidence>
<proteinExistence type="inferred from homology"/>
<evidence type="ECO:0000313" key="12">
    <source>
        <dbReference type="RefSeq" id="XP_022249161.1"/>
    </source>
</evidence>
<evidence type="ECO:0000256" key="7">
    <source>
        <dbReference type="ARBA" id="ARBA00023212"/>
    </source>
</evidence>
<evidence type="ECO:0000256" key="3">
    <source>
        <dbReference type="ARBA" id="ARBA00021602"/>
    </source>
</evidence>
<evidence type="ECO:0000256" key="6">
    <source>
        <dbReference type="ARBA" id="ARBA00023069"/>
    </source>
</evidence>
<dbReference type="GeneID" id="106465537"/>
<gene>
    <name evidence="12" type="primary">LOC106465537</name>
</gene>
<keyword evidence="7" id="KW-0206">Cytoskeleton</keyword>
<keyword evidence="11" id="KW-1185">Reference proteome</keyword>
<evidence type="ECO:0000256" key="10">
    <source>
        <dbReference type="SAM" id="Coils"/>
    </source>
</evidence>
<evidence type="ECO:0000256" key="9">
    <source>
        <dbReference type="ARBA" id="ARBA00045321"/>
    </source>
</evidence>
<name>A0ABM1SZV5_LIMPO</name>
<dbReference type="InterPro" id="IPR021897">
    <property type="entry name" value="FAP206"/>
</dbReference>
<protein>
    <recommendedName>
        <fullName evidence="3">Cilia- and flagella-associated protein 206</fullName>
    </recommendedName>
</protein>
<keyword evidence="8" id="KW-0966">Cell projection</keyword>
<sequence>MTNEAAASVIKNIINEIVQECSLGGKDVSDSLAAFILKVVTLSQGSKYVDRALSREDVMNLVQDCVKWILNPQQLSMDTIKMQIYMDVNYITRNDFIQKHQSTVCSRLQSIQQEITDARARTKQQLELLYSTIVSYLLMKTGLGNPSETGAVRETTAALQNVFPQTELGAFMALDKESKIQKLSELAMIVTGIRLYHRDRGSEGIGIDNVDTTLQDNAKKLVDKLETQLKKTKDLISKLISVLQNSGIMPAKTYNHYDETLTTQNTELMGVLANLRQYELFLLNLLSDASRCRQKGQDLQFQFKTIITQLQKVTQTRRAVSTVRMFHSKSLLCEVFEGLEVELSAVEPEEIDKKEIRIHKVSLCHSSVDVIYPETVLNFELLPLQFSGFCPWTLVKSKGILLHGKRQLGIVLYQGYCYNFYTSEAGQEFIEEPEKYLSEIRELALQRPELILLLELKREFDLPLQKNSSHPNKPVIKIDSAVQTDTHPLTSNIDLNYQWNQWELRREALKMADMKKKYTHSTQTDLSHFRRENFSQVYLPKKNWSQTKQDRGISIPKIYNHLSRVRGDSSGTCLKVVNITLDL</sequence>
<accession>A0ABM1SZV5</accession>
<dbReference type="Pfam" id="PF12018">
    <property type="entry name" value="FAP206"/>
    <property type="match status" value="1"/>
</dbReference>
<evidence type="ECO:0000256" key="4">
    <source>
        <dbReference type="ARBA" id="ARBA00022490"/>
    </source>
</evidence>
<evidence type="ECO:0000256" key="1">
    <source>
        <dbReference type="ARBA" id="ARBA00004430"/>
    </source>
</evidence>
<dbReference type="PANTHER" id="PTHR21442">
    <property type="entry name" value="CILIA- AND FLAGELLA-ASSOCIATED PROTEIN 206"/>
    <property type="match status" value="1"/>
</dbReference>
<dbReference type="Proteomes" id="UP000694941">
    <property type="component" value="Unplaced"/>
</dbReference>
<organism evidence="11 12">
    <name type="scientific">Limulus polyphemus</name>
    <name type="common">Atlantic horseshoe crab</name>
    <dbReference type="NCBI Taxonomy" id="6850"/>
    <lineage>
        <taxon>Eukaryota</taxon>
        <taxon>Metazoa</taxon>
        <taxon>Ecdysozoa</taxon>
        <taxon>Arthropoda</taxon>
        <taxon>Chelicerata</taxon>
        <taxon>Merostomata</taxon>
        <taxon>Xiphosura</taxon>
        <taxon>Limulidae</taxon>
        <taxon>Limulus</taxon>
    </lineage>
</organism>
<reference evidence="12" key="1">
    <citation type="submission" date="2025-08" db="UniProtKB">
        <authorList>
            <consortium name="RefSeq"/>
        </authorList>
    </citation>
    <scope>IDENTIFICATION</scope>
    <source>
        <tissue evidence="12">Muscle</tissue>
    </source>
</reference>
<comment type="function">
    <text evidence="9">Essential for sperm motility and is involved in the regulation of the beating frequency of motile cilia on the epithelial cells of the respiratory tract. Required for the establishment of radial spokes in sperm flagella.</text>
</comment>